<dbReference type="AlphaFoldDB" id="A0A4Y2CRX4"/>
<proteinExistence type="predicted"/>
<sequence>MTPYIPSPSVLKARYFDIRDSICMTASTGETSSNAATFPRGTEIGIIAQTRNQVKYSIIGSPKELSYIVLPTRGDIFRFKKTAAREAKNQALEEERFGKFQLEGLKPSQILGEENVKVCDNNDVAVDINIPSCSTTQTRLKLAAFARTCDRYEFADRPALASSITS</sequence>
<keyword evidence="2" id="KW-1185">Reference proteome</keyword>
<reference evidence="1 2" key="1">
    <citation type="journal article" date="2019" name="Sci. Rep.">
        <title>Orb-weaving spider Araneus ventricosus genome elucidates the spidroin gene catalogue.</title>
        <authorList>
            <person name="Kono N."/>
            <person name="Nakamura H."/>
            <person name="Ohtoshi R."/>
            <person name="Moran D.A.P."/>
            <person name="Shinohara A."/>
            <person name="Yoshida Y."/>
            <person name="Fujiwara M."/>
            <person name="Mori M."/>
            <person name="Tomita M."/>
            <person name="Arakawa K."/>
        </authorList>
    </citation>
    <scope>NUCLEOTIDE SEQUENCE [LARGE SCALE GENOMIC DNA]</scope>
</reference>
<evidence type="ECO:0000313" key="2">
    <source>
        <dbReference type="Proteomes" id="UP000499080"/>
    </source>
</evidence>
<dbReference type="OrthoDB" id="10456123at2759"/>
<evidence type="ECO:0000313" key="1">
    <source>
        <dbReference type="EMBL" id="GBM06418.1"/>
    </source>
</evidence>
<comment type="caution">
    <text evidence="1">The sequence shown here is derived from an EMBL/GenBank/DDBJ whole genome shotgun (WGS) entry which is preliminary data.</text>
</comment>
<name>A0A4Y2CRX4_ARAVE</name>
<protein>
    <submittedName>
        <fullName evidence="1">Uncharacterized protein</fullName>
    </submittedName>
</protein>
<dbReference type="Proteomes" id="UP000499080">
    <property type="component" value="Unassembled WGS sequence"/>
</dbReference>
<accession>A0A4Y2CRX4</accession>
<dbReference type="EMBL" id="BGPR01000228">
    <property type="protein sequence ID" value="GBM06418.1"/>
    <property type="molecule type" value="Genomic_DNA"/>
</dbReference>
<gene>
    <name evidence="1" type="ORF">AVEN_266368_1</name>
</gene>
<organism evidence="1 2">
    <name type="scientific">Araneus ventricosus</name>
    <name type="common">Orbweaver spider</name>
    <name type="synonym">Epeira ventricosa</name>
    <dbReference type="NCBI Taxonomy" id="182803"/>
    <lineage>
        <taxon>Eukaryota</taxon>
        <taxon>Metazoa</taxon>
        <taxon>Ecdysozoa</taxon>
        <taxon>Arthropoda</taxon>
        <taxon>Chelicerata</taxon>
        <taxon>Arachnida</taxon>
        <taxon>Araneae</taxon>
        <taxon>Araneomorphae</taxon>
        <taxon>Entelegynae</taxon>
        <taxon>Araneoidea</taxon>
        <taxon>Araneidae</taxon>
        <taxon>Araneus</taxon>
    </lineage>
</organism>